<accession>L5K301</accession>
<reference evidence="3" key="1">
    <citation type="journal article" date="2013" name="Science">
        <title>Comparative analysis of bat genomes provides insight into the evolution of flight and immunity.</title>
        <authorList>
            <person name="Zhang G."/>
            <person name="Cowled C."/>
            <person name="Shi Z."/>
            <person name="Huang Z."/>
            <person name="Bishop-Lilly K.A."/>
            <person name="Fang X."/>
            <person name="Wynne J.W."/>
            <person name="Xiong Z."/>
            <person name="Baker M.L."/>
            <person name="Zhao W."/>
            <person name="Tachedjian M."/>
            <person name="Zhu Y."/>
            <person name="Zhou P."/>
            <person name="Jiang X."/>
            <person name="Ng J."/>
            <person name="Yang L."/>
            <person name="Wu L."/>
            <person name="Xiao J."/>
            <person name="Feng Y."/>
            <person name="Chen Y."/>
            <person name="Sun X."/>
            <person name="Zhang Y."/>
            <person name="Marsh G.A."/>
            <person name="Crameri G."/>
            <person name="Broder C.C."/>
            <person name="Frey K.G."/>
            <person name="Wang L.F."/>
            <person name="Wang J."/>
        </authorList>
    </citation>
    <scope>NUCLEOTIDE SEQUENCE [LARGE SCALE GENOMIC DNA]</scope>
</reference>
<sequence length="61" mass="6691">MDMFPLTWLFLALYFSGHEVRGQPGKPLKVFSIHFNMLPLKATANAGGAKRNVIGGSLNTE</sequence>
<evidence type="ECO:0000256" key="1">
    <source>
        <dbReference type="SAM" id="SignalP"/>
    </source>
</evidence>
<protein>
    <submittedName>
        <fullName evidence="2">Neuropilin-2</fullName>
    </submittedName>
</protein>
<organism evidence="2 3">
    <name type="scientific">Pteropus alecto</name>
    <name type="common">Black flying fox</name>
    <dbReference type="NCBI Taxonomy" id="9402"/>
    <lineage>
        <taxon>Eukaryota</taxon>
        <taxon>Metazoa</taxon>
        <taxon>Chordata</taxon>
        <taxon>Craniata</taxon>
        <taxon>Vertebrata</taxon>
        <taxon>Euteleostomi</taxon>
        <taxon>Mammalia</taxon>
        <taxon>Eutheria</taxon>
        <taxon>Laurasiatheria</taxon>
        <taxon>Chiroptera</taxon>
        <taxon>Yinpterochiroptera</taxon>
        <taxon>Pteropodoidea</taxon>
        <taxon>Pteropodidae</taxon>
        <taxon>Pteropodinae</taxon>
        <taxon>Pteropus</taxon>
    </lineage>
</organism>
<evidence type="ECO:0000313" key="2">
    <source>
        <dbReference type="EMBL" id="ELK04863.1"/>
    </source>
</evidence>
<feature type="signal peptide" evidence="1">
    <location>
        <begin position="1"/>
        <end position="22"/>
    </location>
</feature>
<feature type="chain" id="PRO_5003968767" evidence="1">
    <location>
        <begin position="23"/>
        <end position="61"/>
    </location>
</feature>
<dbReference type="EMBL" id="KB031068">
    <property type="protein sequence ID" value="ELK04863.1"/>
    <property type="molecule type" value="Genomic_DNA"/>
</dbReference>
<proteinExistence type="predicted"/>
<gene>
    <name evidence="2" type="ORF">PAL_GLEAN10026144</name>
</gene>
<keyword evidence="1" id="KW-0732">Signal</keyword>
<dbReference type="AlphaFoldDB" id="L5K301"/>
<evidence type="ECO:0000313" key="3">
    <source>
        <dbReference type="Proteomes" id="UP000010552"/>
    </source>
</evidence>
<name>L5K301_PTEAL</name>
<dbReference type="STRING" id="9402.L5K301"/>
<dbReference type="Proteomes" id="UP000010552">
    <property type="component" value="Unassembled WGS sequence"/>
</dbReference>
<keyword evidence="3" id="KW-1185">Reference proteome</keyword>
<dbReference type="InParanoid" id="L5K301"/>